<dbReference type="Proteomes" id="UP000663812">
    <property type="component" value="Unassembled WGS sequence"/>
</dbReference>
<proteinExistence type="predicted"/>
<evidence type="ECO:0000313" key="2">
    <source>
        <dbReference type="EMBL" id="GHM73560.1"/>
    </source>
</evidence>
<gene>
    <name evidence="2" type="ORF">MCC00316_18500</name>
</gene>
<evidence type="ECO:0000256" key="1">
    <source>
        <dbReference type="SAM" id="MobiDB-lite"/>
    </source>
</evidence>
<sequence length="77" mass="8879">MTSRNTANILGWLPSRPKKHPRPAPEVYLRVEGRILTVPEVYFRFKGLVILHTTSIRSITPTPFRRFYALSTWATAP</sequence>
<feature type="region of interest" description="Disordered" evidence="1">
    <location>
        <begin position="1"/>
        <end position="22"/>
    </location>
</feature>
<evidence type="ECO:0000313" key="3">
    <source>
        <dbReference type="Proteomes" id="UP000663812"/>
    </source>
</evidence>
<organism evidence="2 3">
    <name type="scientific">Bifidobacterium longum subsp. longum</name>
    <dbReference type="NCBI Taxonomy" id="1679"/>
    <lineage>
        <taxon>Bacteria</taxon>
        <taxon>Bacillati</taxon>
        <taxon>Actinomycetota</taxon>
        <taxon>Actinomycetes</taxon>
        <taxon>Bifidobacteriales</taxon>
        <taxon>Bifidobacteriaceae</taxon>
        <taxon>Bifidobacterium</taxon>
    </lineage>
</organism>
<accession>A0AAV4L699</accession>
<reference evidence="2" key="1">
    <citation type="journal article" date="2021" name="Appl. Environ. Microbiol.">
        <title>Novel 3-O-alpha-d-Galactosyl-alpha-l-Arabinofuranosidase for the Assimilation of Gum Arabic Arabinogalactan Protein in Bifidobacterium longum subsp. longum.</title>
        <authorList>
            <person name="Sasaki Y."/>
            <person name="Horigome A."/>
            <person name="Odamaki T."/>
            <person name="Xiao J.Z."/>
            <person name="Ishiwata A."/>
            <person name="Ito Y."/>
            <person name="Kitahara K."/>
            <person name="Fujita K."/>
        </authorList>
    </citation>
    <scope>NUCLEOTIDE SEQUENCE</scope>
    <source>
        <strain evidence="2">MCC00316</strain>
    </source>
</reference>
<comment type="caution">
    <text evidence="2">The sequence shown here is derived from an EMBL/GenBank/DDBJ whole genome shotgun (WGS) entry which is preliminary data.</text>
</comment>
<protein>
    <submittedName>
        <fullName evidence="2">Uncharacterized protein</fullName>
    </submittedName>
</protein>
<dbReference type="AlphaFoldDB" id="A0AAV4L699"/>
<name>A0AAV4L699_BIFLL</name>
<dbReference type="EMBL" id="BNHC01000017">
    <property type="protein sequence ID" value="GHM73560.1"/>
    <property type="molecule type" value="Genomic_DNA"/>
</dbReference>